<dbReference type="GO" id="GO:0016020">
    <property type="term" value="C:membrane"/>
    <property type="evidence" value="ECO:0007669"/>
    <property type="project" value="UniProtKB-SubCell"/>
</dbReference>
<proteinExistence type="predicted"/>
<comment type="subcellular location">
    <subcellularLocation>
        <location evidence="1">Membrane</location>
        <topology evidence="1">Multi-pass membrane protein</topology>
    </subcellularLocation>
</comment>
<dbReference type="InterPro" id="IPR006603">
    <property type="entry name" value="PQ-loop_rpt"/>
</dbReference>
<dbReference type="InterPro" id="IPR016817">
    <property type="entry name" value="MannP-dilichol_defect-1"/>
</dbReference>
<organism evidence="6 7">
    <name type="scientific">Euphydryas editha</name>
    <name type="common">Edith's checkerspot</name>
    <dbReference type="NCBI Taxonomy" id="104508"/>
    <lineage>
        <taxon>Eukaryota</taxon>
        <taxon>Metazoa</taxon>
        <taxon>Ecdysozoa</taxon>
        <taxon>Arthropoda</taxon>
        <taxon>Hexapoda</taxon>
        <taxon>Insecta</taxon>
        <taxon>Pterygota</taxon>
        <taxon>Neoptera</taxon>
        <taxon>Endopterygota</taxon>
        <taxon>Lepidoptera</taxon>
        <taxon>Glossata</taxon>
        <taxon>Ditrysia</taxon>
        <taxon>Papilionoidea</taxon>
        <taxon>Nymphalidae</taxon>
        <taxon>Nymphalinae</taxon>
        <taxon>Euphydryas</taxon>
    </lineage>
</organism>
<comment type="caution">
    <text evidence="6">The sequence shown here is derived from an EMBL/GenBank/DDBJ whole genome shotgun (WGS) entry which is preliminary data.</text>
</comment>
<evidence type="ECO:0008006" key="8">
    <source>
        <dbReference type="Google" id="ProtNLM"/>
    </source>
</evidence>
<evidence type="ECO:0000256" key="2">
    <source>
        <dbReference type="ARBA" id="ARBA00022692"/>
    </source>
</evidence>
<feature type="transmembrane region" description="Helical" evidence="5">
    <location>
        <begin position="41"/>
        <end position="61"/>
    </location>
</feature>
<sequence length="229" mass="25978">MESQIVQVIANVISTLTVLSCLFLKVPQIMYMKKKKSAEGIYLQAMLMEITGFTIVALYNFTNQYSVMTYLEYPIILLQIYVMLYYVMKFRGILSAPIVLLGTMMYFGTIFGFASELLPKEILSYLLPFCTPLSGTAKVTYIYGIVKAANADAVSLTTWIISVLTNLSRLFTVYVDSADIKLMFNFLVSTMLSAGVLTTAMYYQMRAMKNKGQRQQTHASTDKHHYHKD</sequence>
<feature type="transmembrane region" description="Helical" evidence="5">
    <location>
        <begin position="153"/>
        <end position="171"/>
    </location>
</feature>
<dbReference type="PANTHER" id="PTHR12226:SF3">
    <property type="entry name" value="SOLUTE CARRIER FAMILY 66 MEMBER 3"/>
    <property type="match status" value="1"/>
</dbReference>
<feature type="transmembrane region" description="Helical" evidence="5">
    <location>
        <begin position="126"/>
        <end position="146"/>
    </location>
</feature>
<accession>A0AAU9UVZ1</accession>
<evidence type="ECO:0000256" key="3">
    <source>
        <dbReference type="ARBA" id="ARBA00022989"/>
    </source>
</evidence>
<protein>
    <recommendedName>
        <fullName evidence="8">PQ-loop repeat-containing protein 3</fullName>
    </recommendedName>
</protein>
<evidence type="ECO:0000313" key="7">
    <source>
        <dbReference type="Proteomes" id="UP001153954"/>
    </source>
</evidence>
<keyword evidence="7" id="KW-1185">Reference proteome</keyword>
<evidence type="ECO:0000256" key="4">
    <source>
        <dbReference type="ARBA" id="ARBA00023136"/>
    </source>
</evidence>
<dbReference type="PANTHER" id="PTHR12226">
    <property type="entry name" value="MANNOSE-P-DOLICHOL UTILIZATION DEFECT 1 LEC35 -RELATED"/>
    <property type="match status" value="1"/>
</dbReference>
<feature type="transmembrane region" description="Helical" evidence="5">
    <location>
        <begin position="94"/>
        <end position="114"/>
    </location>
</feature>
<gene>
    <name evidence="6" type="ORF">EEDITHA_LOCUS18097</name>
</gene>
<evidence type="ECO:0000256" key="1">
    <source>
        <dbReference type="ARBA" id="ARBA00004141"/>
    </source>
</evidence>
<dbReference type="EMBL" id="CAKOGL010000026">
    <property type="protein sequence ID" value="CAH2103615.1"/>
    <property type="molecule type" value="Genomic_DNA"/>
</dbReference>
<reference evidence="6" key="1">
    <citation type="submission" date="2022-03" db="EMBL/GenBank/DDBJ databases">
        <authorList>
            <person name="Tunstrom K."/>
        </authorList>
    </citation>
    <scope>NUCLEOTIDE SEQUENCE</scope>
</reference>
<keyword evidence="3 5" id="KW-1133">Transmembrane helix</keyword>
<dbReference type="Proteomes" id="UP001153954">
    <property type="component" value="Unassembled WGS sequence"/>
</dbReference>
<evidence type="ECO:0000313" key="6">
    <source>
        <dbReference type="EMBL" id="CAH2103615.1"/>
    </source>
</evidence>
<dbReference type="AlphaFoldDB" id="A0AAU9UVZ1"/>
<keyword evidence="4 5" id="KW-0472">Membrane</keyword>
<feature type="transmembrane region" description="Helical" evidence="5">
    <location>
        <begin position="67"/>
        <end position="87"/>
    </location>
</feature>
<evidence type="ECO:0000256" key="5">
    <source>
        <dbReference type="SAM" id="Phobius"/>
    </source>
</evidence>
<name>A0AAU9UVZ1_EUPED</name>
<feature type="transmembrane region" description="Helical" evidence="5">
    <location>
        <begin position="6"/>
        <end position="29"/>
    </location>
</feature>
<keyword evidence="2 5" id="KW-0812">Transmembrane</keyword>
<dbReference type="Pfam" id="PF04193">
    <property type="entry name" value="PQ-loop"/>
    <property type="match status" value="1"/>
</dbReference>
<feature type="transmembrane region" description="Helical" evidence="5">
    <location>
        <begin position="183"/>
        <end position="203"/>
    </location>
</feature>